<gene>
    <name evidence="2" type="ORF">FRX31_016428</name>
</gene>
<dbReference type="PANTHER" id="PTHR31286:SF180">
    <property type="entry name" value="OS10G0362600 PROTEIN"/>
    <property type="match status" value="1"/>
</dbReference>
<reference evidence="2 3" key="1">
    <citation type="submission" date="2020-06" db="EMBL/GenBank/DDBJ databases">
        <title>Transcriptomic and genomic resources for Thalictrum thalictroides and T. hernandezii: Facilitating candidate gene discovery in an emerging model plant lineage.</title>
        <authorList>
            <person name="Arias T."/>
            <person name="Riano-Pachon D.M."/>
            <person name="Di Stilio V.S."/>
        </authorList>
    </citation>
    <scope>NUCLEOTIDE SEQUENCE [LARGE SCALE GENOMIC DNA]</scope>
    <source>
        <strain evidence="3">cv. WT478/WT964</strain>
        <tissue evidence="2">Leaves</tissue>
    </source>
</reference>
<evidence type="ECO:0000259" key="1">
    <source>
        <dbReference type="Pfam" id="PF14111"/>
    </source>
</evidence>
<dbReference type="Proteomes" id="UP000554482">
    <property type="component" value="Unassembled WGS sequence"/>
</dbReference>
<dbReference type="EMBL" id="JABWDY010019364">
    <property type="protein sequence ID" value="KAF5193984.1"/>
    <property type="molecule type" value="Genomic_DNA"/>
</dbReference>
<dbReference type="PANTHER" id="PTHR31286">
    <property type="entry name" value="GLYCINE-RICH CELL WALL STRUCTURAL PROTEIN 1.8-LIKE"/>
    <property type="match status" value="1"/>
</dbReference>
<dbReference type="InterPro" id="IPR025558">
    <property type="entry name" value="DUF4283"/>
</dbReference>
<dbReference type="AlphaFoldDB" id="A0A7J6W981"/>
<dbReference type="InterPro" id="IPR040256">
    <property type="entry name" value="At4g02000-like"/>
</dbReference>
<feature type="non-terminal residue" evidence="2">
    <location>
        <position position="232"/>
    </location>
</feature>
<evidence type="ECO:0000313" key="3">
    <source>
        <dbReference type="Proteomes" id="UP000554482"/>
    </source>
</evidence>
<protein>
    <recommendedName>
        <fullName evidence="1">DUF4283 domain-containing protein</fullName>
    </recommendedName>
</protein>
<organism evidence="2 3">
    <name type="scientific">Thalictrum thalictroides</name>
    <name type="common">Rue-anemone</name>
    <name type="synonym">Anemone thalictroides</name>
    <dbReference type="NCBI Taxonomy" id="46969"/>
    <lineage>
        <taxon>Eukaryota</taxon>
        <taxon>Viridiplantae</taxon>
        <taxon>Streptophyta</taxon>
        <taxon>Embryophyta</taxon>
        <taxon>Tracheophyta</taxon>
        <taxon>Spermatophyta</taxon>
        <taxon>Magnoliopsida</taxon>
        <taxon>Ranunculales</taxon>
        <taxon>Ranunculaceae</taxon>
        <taxon>Thalictroideae</taxon>
        <taxon>Thalictrum</taxon>
    </lineage>
</organism>
<dbReference type="OrthoDB" id="994333at2759"/>
<accession>A0A7J6W981</accession>
<sequence>MFIFEFSNEDDRKVVLLEAAQLGFTEKNSNGGNEVGIEEGNCFKGKSQVSSSSNNKEAFEKTARIHDGNTSTAMDGSKSWADVLGRATIRKETLEYIPPMIVEGKPVIHVQSEQFQYLKKKNSKLVVGSFIGRRPGYGYVWDVVSRIWRLKNPFIMRAYGDKIFTFEFANEEDRSNVLEMGSFHVASQLVVIRPWKLFVETEGEELRTIPIWVLFKSFPMDLWDNKGFSMVG</sequence>
<name>A0A7J6W981_THATH</name>
<proteinExistence type="predicted"/>
<feature type="domain" description="DUF4283" evidence="1">
    <location>
        <begin position="120"/>
        <end position="199"/>
    </location>
</feature>
<comment type="caution">
    <text evidence="2">The sequence shown here is derived from an EMBL/GenBank/DDBJ whole genome shotgun (WGS) entry which is preliminary data.</text>
</comment>
<keyword evidence="3" id="KW-1185">Reference proteome</keyword>
<dbReference type="Pfam" id="PF14111">
    <property type="entry name" value="DUF4283"/>
    <property type="match status" value="1"/>
</dbReference>
<evidence type="ECO:0000313" key="2">
    <source>
        <dbReference type="EMBL" id="KAF5193984.1"/>
    </source>
</evidence>